<evidence type="ECO:0000313" key="8">
    <source>
        <dbReference type="Proteomes" id="UP001597196"/>
    </source>
</evidence>
<comment type="caution">
    <text evidence="7">The sequence shown here is derived from an EMBL/GenBank/DDBJ whole genome shotgun (WGS) entry which is preliminary data.</text>
</comment>
<dbReference type="InterPro" id="IPR041546">
    <property type="entry name" value="ClpA/ClpB_AAA_lid"/>
</dbReference>
<dbReference type="Gene3D" id="3.40.50.300">
    <property type="entry name" value="P-loop containing nucleotide triphosphate hydrolases"/>
    <property type="match status" value="2"/>
</dbReference>
<dbReference type="InterPro" id="IPR003593">
    <property type="entry name" value="AAA+_ATPase"/>
</dbReference>
<keyword evidence="3" id="KW-0143">Chaperone</keyword>
<keyword evidence="2" id="KW-0067">ATP-binding</keyword>
<dbReference type="PANTHER" id="PTHR11638:SF188">
    <property type="entry name" value="ATP-DEPENDENT CLP PROTEASE ATP-BINDING SUBUNIT CLPL"/>
    <property type="match status" value="1"/>
</dbReference>
<dbReference type="PRINTS" id="PR00300">
    <property type="entry name" value="CLPPROTEASEA"/>
</dbReference>
<dbReference type="InterPro" id="IPR003959">
    <property type="entry name" value="ATPase_AAA_core"/>
</dbReference>
<dbReference type="RefSeq" id="WP_203626363.1">
    <property type="nucleotide sequence ID" value="NZ_BOLQ01000004.1"/>
</dbReference>
<dbReference type="InterPro" id="IPR050130">
    <property type="entry name" value="ClpA_ClpB"/>
</dbReference>
<dbReference type="SUPFAM" id="SSF52540">
    <property type="entry name" value="P-loop containing nucleoside triphosphate hydrolases"/>
    <property type="match status" value="2"/>
</dbReference>
<name>A0ABW4CKR4_9LACO</name>
<dbReference type="InterPro" id="IPR027417">
    <property type="entry name" value="P-loop_NTPase"/>
</dbReference>
<dbReference type="PANTHER" id="PTHR11638">
    <property type="entry name" value="ATP-DEPENDENT CLP PROTEASE"/>
    <property type="match status" value="1"/>
</dbReference>
<dbReference type="Gene3D" id="4.10.860.10">
    <property type="entry name" value="UVR domain"/>
    <property type="match status" value="1"/>
</dbReference>
<evidence type="ECO:0000256" key="1">
    <source>
        <dbReference type="ARBA" id="ARBA00022741"/>
    </source>
</evidence>
<dbReference type="InterPro" id="IPR019489">
    <property type="entry name" value="Clp_ATPase_C"/>
</dbReference>
<dbReference type="Pfam" id="PF17871">
    <property type="entry name" value="AAA_lid_9"/>
    <property type="match status" value="1"/>
</dbReference>
<feature type="coiled-coil region" evidence="4">
    <location>
        <begin position="345"/>
        <end position="372"/>
    </location>
</feature>
<keyword evidence="8" id="KW-1185">Reference proteome</keyword>
<organism evidence="7 8">
    <name type="scientific">Lacticaseibacillus mingshuiensis</name>
    <dbReference type="NCBI Taxonomy" id="2799574"/>
    <lineage>
        <taxon>Bacteria</taxon>
        <taxon>Bacillati</taxon>
        <taxon>Bacillota</taxon>
        <taxon>Bacilli</taxon>
        <taxon>Lactobacillales</taxon>
        <taxon>Lactobacillaceae</taxon>
        <taxon>Lacticaseibacillus</taxon>
    </lineage>
</organism>
<evidence type="ECO:0000256" key="2">
    <source>
        <dbReference type="ARBA" id="ARBA00022840"/>
    </source>
</evidence>
<dbReference type="EMBL" id="JBHTOC010000010">
    <property type="protein sequence ID" value="MFD1430156.1"/>
    <property type="molecule type" value="Genomic_DNA"/>
</dbReference>
<dbReference type="Gene3D" id="1.10.8.60">
    <property type="match status" value="2"/>
</dbReference>
<dbReference type="InterPro" id="IPR001270">
    <property type="entry name" value="ClpA/B"/>
</dbReference>
<evidence type="ECO:0000259" key="6">
    <source>
        <dbReference type="PROSITE" id="PS50151"/>
    </source>
</evidence>
<feature type="domain" description="UVR" evidence="6">
    <location>
        <begin position="330"/>
        <end position="365"/>
    </location>
</feature>
<evidence type="ECO:0000313" key="7">
    <source>
        <dbReference type="EMBL" id="MFD1430156.1"/>
    </source>
</evidence>
<evidence type="ECO:0000256" key="4">
    <source>
        <dbReference type="SAM" id="Coils"/>
    </source>
</evidence>
<dbReference type="PROSITE" id="PS00871">
    <property type="entry name" value="CLPAB_2"/>
    <property type="match status" value="1"/>
</dbReference>
<dbReference type="Pfam" id="PF07724">
    <property type="entry name" value="AAA_2"/>
    <property type="match status" value="1"/>
</dbReference>
<dbReference type="CDD" id="cd19499">
    <property type="entry name" value="RecA-like_ClpB_Hsp104-like"/>
    <property type="match status" value="1"/>
</dbReference>
<dbReference type="Pfam" id="PF00004">
    <property type="entry name" value="AAA"/>
    <property type="match status" value="1"/>
</dbReference>
<gene>
    <name evidence="7" type="ORF">ACFQ4P_07850</name>
</gene>
<dbReference type="SMART" id="SM01086">
    <property type="entry name" value="ClpB_D2-small"/>
    <property type="match status" value="1"/>
</dbReference>
<evidence type="ECO:0000256" key="3">
    <source>
        <dbReference type="ARBA" id="ARBA00023186"/>
    </source>
</evidence>
<keyword evidence="4" id="KW-0175">Coiled coil</keyword>
<dbReference type="Proteomes" id="UP001597196">
    <property type="component" value="Unassembled WGS sequence"/>
</dbReference>
<dbReference type="Pfam" id="PF10431">
    <property type="entry name" value="ClpB_D2-small"/>
    <property type="match status" value="1"/>
</dbReference>
<reference evidence="8" key="1">
    <citation type="journal article" date="2019" name="Int. J. Syst. Evol. Microbiol.">
        <title>The Global Catalogue of Microorganisms (GCM) 10K type strain sequencing project: providing services to taxonomists for standard genome sequencing and annotation.</title>
        <authorList>
            <consortium name="The Broad Institute Genomics Platform"/>
            <consortium name="The Broad Institute Genome Sequencing Center for Infectious Disease"/>
            <person name="Wu L."/>
            <person name="Ma J."/>
        </authorList>
    </citation>
    <scope>NUCLEOTIDE SEQUENCE [LARGE SCALE GENOMIC DNA]</scope>
    <source>
        <strain evidence="8">CCM 8980</strain>
    </source>
</reference>
<feature type="region of interest" description="Disordered" evidence="5">
    <location>
        <begin position="52"/>
        <end position="74"/>
    </location>
</feature>
<accession>A0ABW4CKR4</accession>
<sequence>MANDPFFNDGMDDFFDQIFHQMNGRPRYVVNGHELSAAEVAQLKQAQQAQQAQTASEIPIDGQQAPTSDAKATSPMAKFGRNLTEEAKQGLLDPVIGREKEIQETAEILSRRTKNNPILVGDAGVGKTAVVEGLAQAIVKGDVPAAIQDKAIWSIDLASLEAGTQYRGAFEENIQNLLKAVKKAGNVILFFDEIQQILHTGSTGEAGAKGLGDMIKPALSRGELTVIGATTQDEYRNTIMKDAALARRFNDVTVGEPSKAATLKILQGVRGLYEQHHHVTLPDEVLQATVDYAVQYIPQRALPDKAIDLLDMTAAHLAAQHPVTDKVALTEHIKQLTQDKEAAAKAEQFEEAAKLKAELAKAQADLAGADDEARPVVATVDDVAASVERLTGIPVTKLGASDIERLQGLAGRLKGKVIGQDEAVELVTRAIRRNRAGFDDSEKPIGSFLFVGPTGVGKTELAKQLALDLFGRKEAIIRLDMSEYADRTAVSKLIGTSAGYVGYEDNGNTLTEKVRRDPYAIVLLDEIEKADPQVLTLLLQVLDDGRLTDGQGNVVDFKNTIIIATSNAGFGNEALTGKKAEDTALMTRLAPYFRPEFLNRFDGIVEFSHLTTADLAQIVDLMLADVNQTLAKKQLTLTVSDDAKNWLIAQGYDEAMGARPLRRVIEANIRDKVTDFYLAHLDVKHLEANLVDGAIVISEKAAVAA</sequence>
<keyword evidence="1" id="KW-0547">Nucleotide-binding</keyword>
<dbReference type="InterPro" id="IPR001943">
    <property type="entry name" value="UVR_dom"/>
</dbReference>
<proteinExistence type="predicted"/>
<protein>
    <submittedName>
        <fullName evidence="7">AAA family ATPase</fullName>
    </submittedName>
</protein>
<dbReference type="SMART" id="SM00382">
    <property type="entry name" value="AAA"/>
    <property type="match status" value="2"/>
</dbReference>
<evidence type="ECO:0000256" key="5">
    <source>
        <dbReference type="SAM" id="MobiDB-lite"/>
    </source>
</evidence>
<dbReference type="PROSITE" id="PS50151">
    <property type="entry name" value="UVR"/>
    <property type="match status" value="1"/>
</dbReference>
<dbReference type="InterPro" id="IPR028299">
    <property type="entry name" value="ClpA/B_CS2"/>
</dbReference>
<dbReference type="CDD" id="cd00009">
    <property type="entry name" value="AAA"/>
    <property type="match status" value="1"/>
</dbReference>